<dbReference type="InterPro" id="IPR018631">
    <property type="entry name" value="AAA-ATPase-like_dom"/>
</dbReference>
<proteinExistence type="predicted"/>
<evidence type="ECO:0000313" key="3">
    <source>
        <dbReference type="EMBL" id="GES80190.1"/>
    </source>
</evidence>
<dbReference type="PANTHER" id="PTHR34825:SF1">
    <property type="entry name" value="AAA-ATPASE-LIKE DOMAIN-CONTAINING PROTEIN"/>
    <property type="match status" value="1"/>
</dbReference>
<accession>A0A2Z6QSF1</accession>
<keyword evidence="4" id="KW-1185">Reference proteome</keyword>
<dbReference type="AlphaFoldDB" id="A0A2Z6QSF1"/>
<evidence type="ECO:0000259" key="1">
    <source>
        <dbReference type="Pfam" id="PF09820"/>
    </source>
</evidence>
<gene>
    <name evidence="3" type="ORF">RCL2_000748300</name>
    <name evidence="2" type="ORF">RclHR1_00020058</name>
</gene>
<name>A0A2Z6QSF1_9GLOM</name>
<dbReference type="Pfam" id="PF09820">
    <property type="entry name" value="AAA-ATPase_like"/>
    <property type="match status" value="1"/>
</dbReference>
<reference evidence="2 4" key="1">
    <citation type="submission" date="2017-11" db="EMBL/GenBank/DDBJ databases">
        <title>The genome of Rhizophagus clarus HR1 reveals common genetic basis of auxotrophy among arbuscular mycorrhizal fungi.</title>
        <authorList>
            <person name="Kobayashi Y."/>
        </authorList>
    </citation>
    <scope>NUCLEOTIDE SEQUENCE [LARGE SCALE GENOMIC DNA]</scope>
    <source>
        <strain evidence="2 4">HR1</strain>
    </source>
</reference>
<organism evidence="2 4">
    <name type="scientific">Rhizophagus clarus</name>
    <dbReference type="NCBI Taxonomy" id="94130"/>
    <lineage>
        <taxon>Eukaryota</taxon>
        <taxon>Fungi</taxon>
        <taxon>Fungi incertae sedis</taxon>
        <taxon>Mucoromycota</taxon>
        <taxon>Glomeromycotina</taxon>
        <taxon>Glomeromycetes</taxon>
        <taxon>Glomerales</taxon>
        <taxon>Glomeraceae</taxon>
        <taxon>Rhizophagus</taxon>
    </lineage>
</organism>
<evidence type="ECO:0000313" key="4">
    <source>
        <dbReference type="Proteomes" id="UP000247702"/>
    </source>
</evidence>
<dbReference type="Proteomes" id="UP000247702">
    <property type="component" value="Unassembled WGS sequence"/>
</dbReference>
<dbReference type="EMBL" id="BEXD01001112">
    <property type="protein sequence ID" value="GBB92355.1"/>
    <property type="molecule type" value="Genomic_DNA"/>
</dbReference>
<evidence type="ECO:0000313" key="2">
    <source>
        <dbReference type="EMBL" id="GBB92355.1"/>
    </source>
</evidence>
<dbReference type="OrthoDB" id="5380555at2759"/>
<dbReference type="PANTHER" id="PTHR34825">
    <property type="entry name" value="CONSERVED PROTEIN, WITH A WEAK D-GALACTARATE DEHYDRATASE/ALTRONATE HYDROLASE DOMAIN"/>
    <property type="match status" value="1"/>
</dbReference>
<comment type="caution">
    <text evidence="2">The sequence shown here is derived from an EMBL/GenBank/DDBJ whole genome shotgun (WGS) entry which is preliminary data.</text>
</comment>
<dbReference type="EMBL" id="BLAL01000047">
    <property type="protein sequence ID" value="GES80190.1"/>
    <property type="molecule type" value="Genomic_DNA"/>
</dbReference>
<reference evidence="3" key="2">
    <citation type="submission" date="2019-10" db="EMBL/GenBank/DDBJ databases">
        <title>Conservation and host-specific expression of non-tandemly repeated heterogenous ribosome RNA gene in arbuscular mycorrhizal fungi.</title>
        <authorList>
            <person name="Maeda T."/>
            <person name="Kobayashi Y."/>
            <person name="Nakagawa T."/>
            <person name="Ezawa T."/>
            <person name="Yamaguchi K."/>
            <person name="Bino T."/>
            <person name="Nishimoto Y."/>
            <person name="Shigenobu S."/>
            <person name="Kawaguchi M."/>
        </authorList>
    </citation>
    <scope>NUCLEOTIDE SEQUENCE</scope>
    <source>
        <strain evidence="3">HR1</strain>
    </source>
</reference>
<feature type="domain" description="AAA-ATPase-like" evidence="1">
    <location>
        <begin position="41"/>
        <end position="226"/>
    </location>
</feature>
<dbReference type="Proteomes" id="UP000615446">
    <property type="component" value="Unassembled WGS sequence"/>
</dbReference>
<protein>
    <submittedName>
        <fullName evidence="3">AAA family ATPase</fullName>
    </submittedName>
</protein>
<sequence length="636" mass="75039">MILFNKIFRPLPIYFRHPHYSSRFLTNAPPSKPLKIFPTGSFVDLRQNGGYYLDKTHFISEIENLNSSAILSLRPHWFGKSLFLSTLSSYYDIDYKGKKFEQLFGDLYIGKNPTPLASSFDVLYFDFSELRDRTALITKLRNIMTWFKERSYFKYSNKISYFENFSNLMRNYKFYVFINNYDTIVNNPTPDYQEVLEQFYSDLSYACDNCGTRVFQTGVIPVATADFNNLIDLTQKIKFWDMYGFKESEFEFLLNNALDYELSTDVKKGIMKWFKKINYGYFFHRYQIEGIFNPAHVLYYLKKIIEQMKFIDEAFYNSQETSVIIKALLDFPSDPYTLLSELESNLIINNPLGKSIFMEASSKIETEGIEQQFNHININKLTTDRNTLLSFMFYNGALTYQSNSLQYKFQIPNNVVKKKFIAKALENYNWKEKDLIFVQKCLQNLKENNDIETLCQFVEKALYKLLKINESNEEALSQAFIDTLIFSFYTDIRPEFTFHADIQPEFWVNYNVNEKIIELVKISDGERIAIECDNIKMECINLSEVQENMQETTKISLSLLEKSEDEILKLEINDPKRPNLKTVGEVLEWKIKKQSKEYLELLKKQDDKSVKCLFIVLRVGSHRLISRKVHFDNKSN</sequence>